<dbReference type="Proteomes" id="UP000813462">
    <property type="component" value="Unassembled WGS sequence"/>
</dbReference>
<comment type="caution">
    <text evidence="2">The sequence shown here is derived from an EMBL/GenBank/DDBJ whole genome shotgun (WGS) entry which is preliminary data.</text>
</comment>
<protein>
    <submittedName>
        <fullName evidence="2">Uncharacterized protein</fullName>
    </submittedName>
</protein>
<evidence type="ECO:0000313" key="3">
    <source>
        <dbReference type="Proteomes" id="UP000813462"/>
    </source>
</evidence>
<accession>A0A978VR66</accession>
<feature type="coiled-coil region" evidence="1">
    <location>
        <begin position="407"/>
        <end position="466"/>
    </location>
</feature>
<dbReference type="EMBL" id="JAEACU010000003">
    <property type="protein sequence ID" value="KAH7538041.1"/>
    <property type="molecule type" value="Genomic_DNA"/>
</dbReference>
<feature type="coiled-coil region" evidence="1">
    <location>
        <begin position="1063"/>
        <end position="1090"/>
    </location>
</feature>
<feature type="coiled-coil region" evidence="1">
    <location>
        <begin position="954"/>
        <end position="1013"/>
    </location>
</feature>
<proteinExistence type="predicted"/>
<sequence>MSTFDYTRVEELEKTTRELDSEKKKIEERIKSLESAKEKSKQEAVIYGERIKSLETAKDQNKEKIKSLESTKEKSKKEAEIYGERIKSLEFAKYENEERIKNLEFVKNQNEEKIKSLESAKEKSKKEVEIYGERIRSLETVKDQNEEKIKRLESTKEKSKKEAEIYGERIKSLESTKYKNEERIENLEFVKNQNEKRIKSLESAKEKSKKEVEMYGERIKSLEFAKEKIEKEAEIYRDRIKSLESAKEKSEKNTEIYKERIKSLESEKEKIKKEAEIYRKRFKSLELEVYKERINNLESVKEKIEKEAEIYRERMASLEFAKEKSKKEKEIYRERIKSLESIKEKCDGFLLKLFESLRLAEERLVRIIDNVVDEEKVKNCTMKSDGLELDGELKVVSEESMAVTKLAEVVELKVNEYKESRKKERKELENSIMSLTEENRNIDSLIRIALVEVEAVEKSLSRLKANNEQNRVAILQIAESSATKVDTSRANAGTKLDGSESEEEFVRLASTVERITKNLNLEISQLRRSLEESRSSTEYLQSLSEKQAQDIDENMLHIKELEDRERVLAKNVEELMMKIKQTEAEVARWREACELKVEAGKHETEERDKVVAILSQELEKTKTALDISNHKLNQKEELAAAAMAARAAAEKSLQLADSTAAGLRKRVEELSKQLEEAESRNRNRHKQWRMPEQAVCEMGPRASKFDYGRVQQVEDLVRSLEYEKNQIEARVRNLEFVKNQNEERIKSLESAKEKSKKEEEIYGERIKSLESAKEKIEKEAEIYRNRIKSLESAKEKNEKDVEIYRERIKSLESAKEKIEKEAKMYRERFKSLELEVYRERIKNLESVKEKIEKEAEIYKERIKSLEFVKERSEKEEEIYRERIKNLESTKEKCDGFMLKLLESLRLAEERFVRIINNVVDEENFEKCTKESDGLELNGELKAVSEELMAVTKLAEVVELKVNEYKESRKKEKRELENSVVSLTEENRNIDSLLRTALGEMEAVEKSLSRLKGNSEQNRVAILQIAESSGSKVDTSMASAGTKLDGSESEEEVVSLASTVERITKNLNLEISQLRRSLEESRSNTEDLQSLTEKQAQDIAENMLHIRELEDREWVLAKNVEELLMKVKQTEAEVGRWREACELEVEAGKREIEERHKVVAILSQELEKTKTALDISNRKLNEKEELAAAAMAAQSAAEKSLQLADSAAAGLRNRVEELSKQLEEAESRDRNRRKARHIRWPRRARKPSTACMNNRVKTVKRMLSKCKPWRALKPSTATMNNRVKNVRTKKDAVKMQDLLH</sequence>
<feature type="coiled-coil region" evidence="1">
    <location>
        <begin position="653"/>
        <end position="889"/>
    </location>
</feature>
<feature type="coiled-coil region" evidence="1">
    <location>
        <begin position="1119"/>
        <end position="1234"/>
    </location>
</feature>
<dbReference type="PANTHER" id="PTHR34937:SF2">
    <property type="entry name" value="OS08G0559800 PROTEIN"/>
    <property type="match status" value="1"/>
</dbReference>
<feature type="coiled-coil region" evidence="1">
    <location>
        <begin position="516"/>
        <end position="592"/>
    </location>
</feature>
<dbReference type="SUPFAM" id="SSF57997">
    <property type="entry name" value="Tropomyosin"/>
    <property type="match status" value="2"/>
</dbReference>
<reference evidence="2" key="1">
    <citation type="journal article" date="2021" name="Front. Plant Sci.">
        <title>Chromosome-Scale Genome Assembly for Chinese Sour Jujube and Insights Into Its Genome Evolution and Domestication Signature.</title>
        <authorList>
            <person name="Shen L.-Y."/>
            <person name="Luo H."/>
            <person name="Wang X.-L."/>
            <person name="Wang X.-M."/>
            <person name="Qiu X.-J."/>
            <person name="Liu H."/>
            <person name="Zhou S.-S."/>
            <person name="Jia K.-H."/>
            <person name="Nie S."/>
            <person name="Bao Y.-T."/>
            <person name="Zhang R.-G."/>
            <person name="Yun Q.-Z."/>
            <person name="Chai Y.-H."/>
            <person name="Lu J.-Y."/>
            <person name="Li Y."/>
            <person name="Zhao S.-W."/>
            <person name="Mao J.-F."/>
            <person name="Jia S.-G."/>
            <person name="Mao Y.-M."/>
        </authorList>
    </citation>
    <scope>NUCLEOTIDE SEQUENCE</scope>
    <source>
        <strain evidence="2">AT0</strain>
        <tissue evidence="2">Leaf</tissue>
    </source>
</reference>
<gene>
    <name evidence="2" type="ORF">FEM48_Zijuj03G0157200</name>
</gene>
<dbReference type="InterPro" id="IPR040300">
    <property type="entry name" value="At3g49055-like"/>
</dbReference>
<feature type="coiled-coil region" evidence="1">
    <location>
        <begin position="9"/>
        <end position="342"/>
    </location>
</feature>
<organism evidence="2 3">
    <name type="scientific">Ziziphus jujuba var. spinosa</name>
    <dbReference type="NCBI Taxonomy" id="714518"/>
    <lineage>
        <taxon>Eukaryota</taxon>
        <taxon>Viridiplantae</taxon>
        <taxon>Streptophyta</taxon>
        <taxon>Embryophyta</taxon>
        <taxon>Tracheophyta</taxon>
        <taxon>Spermatophyta</taxon>
        <taxon>Magnoliopsida</taxon>
        <taxon>eudicotyledons</taxon>
        <taxon>Gunneridae</taxon>
        <taxon>Pentapetalae</taxon>
        <taxon>rosids</taxon>
        <taxon>fabids</taxon>
        <taxon>Rosales</taxon>
        <taxon>Rhamnaceae</taxon>
        <taxon>Paliureae</taxon>
        <taxon>Ziziphus</taxon>
    </lineage>
</organism>
<keyword evidence="1" id="KW-0175">Coiled coil</keyword>
<evidence type="ECO:0000313" key="2">
    <source>
        <dbReference type="EMBL" id="KAH7538041.1"/>
    </source>
</evidence>
<dbReference type="PANTHER" id="PTHR34937">
    <property type="entry name" value="OS08G0559800 PROTEIN"/>
    <property type="match status" value="1"/>
</dbReference>
<evidence type="ECO:0000256" key="1">
    <source>
        <dbReference type="SAM" id="Coils"/>
    </source>
</evidence>
<name>A0A978VR66_ZIZJJ</name>